<dbReference type="HOGENOM" id="CLU_3221825_0_0_5"/>
<feature type="region of interest" description="Disordered" evidence="1">
    <location>
        <begin position="1"/>
        <end position="44"/>
    </location>
</feature>
<dbReference type="AlphaFoldDB" id="S9QG27"/>
<evidence type="ECO:0000313" key="2">
    <source>
        <dbReference type="EMBL" id="EPX78827.1"/>
    </source>
</evidence>
<sequence>MPCFRTDIKTMRRRSSGRPPHRRVPGGTRCRTATARDDGAQAPG</sequence>
<feature type="compositionally biased region" description="Basic and acidic residues" evidence="1">
    <location>
        <begin position="1"/>
        <end position="10"/>
    </location>
</feature>
<proteinExistence type="predicted"/>
<organism evidence="2 3">
    <name type="scientific">Salipiger mucosus DSM 16094</name>
    <dbReference type="NCBI Taxonomy" id="1123237"/>
    <lineage>
        <taxon>Bacteria</taxon>
        <taxon>Pseudomonadati</taxon>
        <taxon>Pseudomonadota</taxon>
        <taxon>Alphaproteobacteria</taxon>
        <taxon>Rhodobacterales</taxon>
        <taxon>Roseobacteraceae</taxon>
        <taxon>Salipiger</taxon>
    </lineage>
</organism>
<accession>S9QG27</accession>
<dbReference type="EMBL" id="APVH01000038">
    <property type="protein sequence ID" value="EPX78827.1"/>
    <property type="molecule type" value="Genomic_DNA"/>
</dbReference>
<reference evidence="3" key="1">
    <citation type="journal article" date="2014" name="Stand. Genomic Sci.">
        <title>Genome sequence of the exopolysaccharide-producing Salipiger mucosus type strain (DSM 16094(T)), a moderately halophilic member of the Roseobacter clade.</title>
        <authorList>
            <person name="Riedel T."/>
            <person name="Spring S."/>
            <person name="Fiebig A."/>
            <person name="Petersen J."/>
            <person name="Kyrpides N.C."/>
            <person name="Goker M."/>
            <person name="Klenk H.P."/>
        </authorList>
    </citation>
    <scope>NUCLEOTIDE SEQUENCE [LARGE SCALE GENOMIC DNA]</scope>
    <source>
        <strain evidence="3">DSM 16094</strain>
    </source>
</reference>
<comment type="caution">
    <text evidence="2">The sequence shown here is derived from an EMBL/GenBank/DDBJ whole genome shotgun (WGS) entry which is preliminary data.</text>
</comment>
<evidence type="ECO:0000313" key="3">
    <source>
        <dbReference type="Proteomes" id="UP000015347"/>
    </source>
</evidence>
<dbReference type="Proteomes" id="UP000015347">
    <property type="component" value="Unassembled WGS sequence"/>
</dbReference>
<gene>
    <name evidence="2" type="ORF">Salmuc_04410</name>
</gene>
<feature type="compositionally biased region" description="Basic residues" evidence="1">
    <location>
        <begin position="11"/>
        <end position="24"/>
    </location>
</feature>
<dbReference type="STRING" id="1123237.Salmuc_04410"/>
<evidence type="ECO:0000256" key="1">
    <source>
        <dbReference type="SAM" id="MobiDB-lite"/>
    </source>
</evidence>
<feature type="compositionally biased region" description="Basic and acidic residues" evidence="1">
    <location>
        <begin position="34"/>
        <end position="44"/>
    </location>
</feature>
<protein>
    <submittedName>
        <fullName evidence="2">Uncharacterized protein</fullName>
    </submittedName>
</protein>
<keyword evidence="3" id="KW-1185">Reference proteome</keyword>
<name>S9QG27_9RHOB</name>